<reference evidence="6 7" key="1">
    <citation type="submission" date="2024-09" db="EMBL/GenBank/DDBJ databases">
        <authorList>
            <person name="Sun Q."/>
            <person name="Mori K."/>
        </authorList>
    </citation>
    <scope>NUCLEOTIDE SEQUENCE [LARGE SCALE GENOMIC DNA]</scope>
    <source>
        <strain evidence="6 7">CCM 4839</strain>
    </source>
</reference>
<proteinExistence type="predicted"/>
<dbReference type="PANTHER" id="PTHR43280:SF28">
    <property type="entry name" value="HTH-TYPE TRANSCRIPTIONAL ACTIVATOR RHAS"/>
    <property type="match status" value="1"/>
</dbReference>
<keyword evidence="1" id="KW-0805">Transcription regulation</keyword>
<feature type="domain" description="HTH araC/xylS-type" evidence="5">
    <location>
        <begin position="646"/>
        <end position="745"/>
    </location>
</feature>
<gene>
    <name evidence="6" type="ORF">ACFFJ8_07350</name>
</gene>
<evidence type="ECO:0000256" key="1">
    <source>
        <dbReference type="ARBA" id="ARBA00023015"/>
    </source>
</evidence>
<evidence type="ECO:0000313" key="6">
    <source>
        <dbReference type="EMBL" id="MFC0391191.1"/>
    </source>
</evidence>
<keyword evidence="3" id="KW-0804">Transcription</keyword>
<protein>
    <submittedName>
        <fullName evidence="6">AraC family transcriptional regulator</fullName>
    </submittedName>
</protein>
<dbReference type="Pfam" id="PF12833">
    <property type="entry name" value="HTH_18"/>
    <property type="match status" value="1"/>
</dbReference>
<dbReference type="Gene3D" id="1.10.10.60">
    <property type="entry name" value="Homeodomain-like"/>
    <property type="match status" value="2"/>
</dbReference>
<dbReference type="InterPro" id="IPR018062">
    <property type="entry name" value="HTH_AraC-typ_CS"/>
</dbReference>
<dbReference type="Proteomes" id="UP001589818">
    <property type="component" value="Unassembled WGS sequence"/>
</dbReference>
<evidence type="ECO:0000256" key="2">
    <source>
        <dbReference type="ARBA" id="ARBA00023125"/>
    </source>
</evidence>
<dbReference type="PROSITE" id="PS00041">
    <property type="entry name" value="HTH_ARAC_FAMILY_1"/>
    <property type="match status" value="1"/>
</dbReference>
<dbReference type="SUPFAM" id="SSF46689">
    <property type="entry name" value="Homeodomain-like"/>
    <property type="match status" value="1"/>
</dbReference>
<dbReference type="InterPro" id="IPR009057">
    <property type="entry name" value="Homeodomain-like_sf"/>
</dbReference>
<dbReference type="InterPro" id="IPR020449">
    <property type="entry name" value="Tscrpt_reg_AraC-type_HTH"/>
</dbReference>
<evidence type="ECO:0000256" key="4">
    <source>
        <dbReference type="SAM" id="Phobius"/>
    </source>
</evidence>
<keyword evidence="2" id="KW-0238">DNA-binding</keyword>
<keyword evidence="4" id="KW-0472">Membrane</keyword>
<sequence>MKEKGQKMGKTWFYRLLLSYIPIFFIVITFIFFMFFQMLSEQNRKEALNANKMLSLQAMRLIDTSLKAIDNMVMLEIINNKELNQFFNSQKVDNAYVNISAVKKMKDMITSYPLIDSIYWVRHQDQFVLSDATSEYLNTYIDNAFIQRYMNSTSKKWTDMRSFQQFSVIDGKQVVSLVRGVPFITNEKGLIVINVSTESLRKMIADLYDPKVSFIRVKDASGNALFKEAESTESAKVYSHYVSSYSDWSYESGLVNGRVVHLISSLNTVWLIVGFGMIVIGFLWMIIVSRRNYKPLEQIVGRLRGYTLPLSGGLVKEGRIDEFRFIETALENIMEQANQYEQKHKEDLHLRTRYLFHKLIEDRPALTLDDWKEEASKLRLPHPSRRQVMAIIEIDKYGEFCNQYSSQDQILLKFALRSTVQEMAAQHDCLLWTEWTSASQLCAMVFEQNEDEEEEERRTLDLFLDVRSWIQQNMKFTITIGIGRPAKQLGDISNGFKDAVESLKYKIMLGDNSVITYKQILSTGQAEVFSHLSAIRSIVQSFRLLEEDWVQKYDDLFQQLNQGLLNKDEIVNLMDYLIYVLGREMAAISKDAQELWEQEGQRQLSRCIDDSHSLEQMREETKRVLSELAAALQEAHHQRQHTSVIRDMRKLIEEQFANPNMSLDFLSEQFGLNAKYVSKLFKEETGQKFVDFLIDIRMRQAQLLLTTTNCSVQEVADRVGYTSAISFGRVFKKIAGISPSEYREDASRRLSG</sequence>
<evidence type="ECO:0000256" key="3">
    <source>
        <dbReference type="ARBA" id="ARBA00023163"/>
    </source>
</evidence>
<comment type="caution">
    <text evidence="6">The sequence shown here is derived from an EMBL/GenBank/DDBJ whole genome shotgun (WGS) entry which is preliminary data.</text>
</comment>
<dbReference type="PROSITE" id="PS01124">
    <property type="entry name" value="HTH_ARAC_FAMILY_2"/>
    <property type="match status" value="1"/>
</dbReference>
<accession>A0ABV6J5S5</accession>
<dbReference type="InterPro" id="IPR041522">
    <property type="entry name" value="CdaR_GGDEF"/>
</dbReference>
<keyword evidence="4" id="KW-1133">Transmembrane helix</keyword>
<keyword evidence="4" id="KW-0812">Transmembrane</keyword>
<dbReference type="PANTHER" id="PTHR43280">
    <property type="entry name" value="ARAC-FAMILY TRANSCRIPTIONAL REGULATOR"/>
    <property type="match status" value="1"/>
</dbReference>
<feature type="transmembrane region" description="Helical" evidence="4">
    <location>
        <begin position="268"/>
        <end position="288"/>
    </location>
</feature>
<dbReference type="InterPro" id="IPR018060">
    <property type="entry name" value="HTH_AraC"/>
</dbReference>
<organism evidence="6 7">
    <name type="scientific">Paenibacillus mendelii</name>
    <dbReference type="NCBI Taxonomy" id="206163"/>
    <lineage>
        <taxon>Bacteria</taxon>
        <taxon>Bacillati</taxon>
        <taxon>Bacillota</taxon>
        <taxon>Bacilli</taxon>
        <taxon>Bacillales</taxon>
        <taxon>Paenibacillaceae</taxon>
        <taxon>Paenibacillus</taxon>
    </lineage>
</organism>
<evidence type="ECO:0000259" key="5">
    <source>
        <dbReference type="PROSITE" id="PS01124"/>
    </source>
</evidence>
<keyword evidence="7" id="KW-1185">Reference proteome</keyword>
<dbReference type="Pfam" id="PF17853">
    <property type="entry name" value="GGDEF_2"/>
    <property type="match status" value="1"/>
</dbReference>
<dbReference type="SMART" id="SM00342">
    <property type="entry name" value="HTH_ARAC"/>
    <property type="match status" value="1"/>
</dbReference>
<dbReference type="PRINTS" id="PR00032">
    <property type="entry name" value="HTHARAC"/>
</dbReference>
<dbReference type="EMBL" id="JBHLVF010000010">
    <property type="protein sequence ID" value="MFC0391191.1"/>
    <property type="molecule type" value="Genomic_DNA"/>
</dbReference>
<dbReference type="RefSeq" id="WP_256555267.1">
    <property type="nucleotide sequence ID" value="NZ_JANHOF010000004.1"/>
</dbReference>
<name>A0ABV6J5S5_9BACL</name>
<evidence type="ECO:0000313" key="7">
    <source>
        <dbReference type="Proteomes" id="UP001589818"/>
    </source>
</evidence>
<feature type="transmembrane region" description="Helical" evidence="4">
    <location>
        <begin position="12"/>
        <end position="36"/>
    </location>
</feature>